<evidence type="ECO:0000313" key="3">
    <source>
        <dbReference type="EMBL" id="QQV79703.1"/>
    </source>
</evidence>
<proteinExistence type="predicted"/>
<dbReference type="EMBL" id="CP068242">
    <property type="protein sequence ID" value="QQV79703.1"/>
    <property type="molecule type" value="Genomic_DNA"/>
</dbReference>
<organism evidence="3">
    <name type="scientific">Enterococcus faecalis</name>
    <name type="common">Streptococcus faecalis</name>
    <dbReference type="NCBI Taxonomy" id="1351"/>
    <lineage>
        <taxon>Bacteria</taxon>
        <taxon>Bacillati</taxon>
        <taxon>Bacillota</taxon>
        <taxon>Bacilli</taxon>
        <taxon>Lactobacillales</taxon>
        <taxon>Enterococcaceae</taxon>
        <taxon>Enterococcus</taxon>
    </lineage>
</organism>
<dbReference type="Gene3D" id="3.10.350.10">
    <property type="entry name" value="LysM domain"/>
    <property type="match status" value="1"/>
</dbReference>
<feature type="compositionally biased region" description="Polar residues" evidence="1">
    <location>
        <begin position="18"/>
        <end position="32"/>
    </location>
</feature>
<feature type="domain" description="LysM" evidence="2">
    <location>
        <begin position="24"/>
        <end position="68"/>
    </location>
</feature>
<evidence type="ECO:0000256" key="1">
    <source>
        <dbReference type="SAM" id="MobiDB-lite"/>
    </source>
</evidence>
<dbReference type="InterPro" id="IPR036779">
    <property type="entry name" value="LysM_dom_sf"/>
</dbReference>
<protein>
    <submittedName>
        <fullName evidence="3">LysM peptidoglycan-binding domain-containing protein</fullName>
    </submittedName>
</protein>
<feature type="region of interest" description="Disordered" evidence="1">
    <location>
        <begin position="1"/>
        <end position="35"/>
    </location>
</feature>
<accession>A0A974NZQ1</accession>
<dbReference type="Pfam" id="PF01476">
    <property type="entry name" value="LysM"/>
    <property type="match status" value="1"/>
</dbReference>
<sequence>MAKREKASSKEENKKSCQKNYAKTTHTVSEGETASEIATRYHMSLRKLLDLNELESINQVTEGIRLLVE</sequence>
<dbReference type="PROSITE" id="PS51782">
    <property type="entry name" value="LYSM"/>
    <property type="match status" value="1"/>
</dbReference>
<dbReference type="CDD" id="cd00118">
    <property type="entry name" value="LysM"/>
    <property type="match status" value="1"/>
</dbReference>
<reference evidence="3" key="1">
    <citation type="submission" date="2021-01" db="EMBL/GenBank/DDBJ databases">
        <title>Enterococcus.</title>
        <authorList>
            <person name="Du X."/>
            <person name="Wang N."/>
        </authorList>
    </citation>
    <scope>NUCLEOTIDE SEQUENCE [LARGE SCALE GENOMIC DNA]</scope>
    <source>
        <strain evidence="3">T90-2</strain>
    </source>
</reference>
<name>A0A974NZQ1_ENTFL</name>
<dbReference type="SMART" id="SM00257">
    <property type="entry name" value="LysM"/>
    <property type="match status" value="1"/>
</dbReference>
<dbReference type="AlphaFoldDB" id="A0A974NZQ1"/>
<dbReference type="InterPro" id="IPR018392">
    <property type="entry name" value="LysM"/>
</dbReference>
<dbReference type="SUPFAM" id="SSF54106">
    <property type="entry name" value="LysM domain"/>
    <property type="match status" value="1"/>
</dbReference>
<evidence type="ECO:0000259" key="2">
    <source>
        <dbReference type="PROSITE" id="PS51782"/>
    </source>
</evidence>
<gene>
    <name evidence="3" type="ORF">JG559_11730</name>
</gene>
<feature type="compositionally biased region" description="Basic and acidic residues" evidence="1">
    <location>
        <begin position="1"/>
        <end position="15"/>
    </location>
</feature>